<sequence length="181" mass="19822">MSQFRKNNKRSLISKLMTLYYRRRVGKCGAAVNFDSIVYLMRFPRNIQFGDGVYVKSGAKLCPCNEKAKITVGENTTIGYNTLIFSSVNIQIGANCMIAPNVYVVDSDHGTDRSLQMNLQENTVSKVYIGDDVWLATGVVVLKGAVIPEGCIVAANSVVKGELEAYGIYAGVPARKVGERK</sequence>
<name>A0ABP8I0K6_9GAMM</name>
<organism evidence="1 2">
    <name type="scientific">Kangiella taiwanensis</name>
    <dbReference type="NCBI Taxonomy" id="1079179"/>
    <lineage>
        <taxon>Bacteria</taxon>
        <taxon>Pseudomonadati</taxon>
        <taxon>Pseudomonadota</taxon>
        <taxon>Gammaproteobacteria</taxon>
        <taxon>Kangiellales</taxon>
        <taxon>Kangiellaceae</taxon>
        <taxon>Kangiella</taxon>
    </lineage>
</organism>
<dbReference type="InterPro" id="IPR011004">
    <property type="entry name" value="Trimer_LpxA-like_sf"/>
</dbReference>
<dbReference type="InterPro" id="IPR051159">
    <property type="entry name" value="Hexapeptide_acetyltransf"/>
</dbReference>
<dbReference type="Pfam" id="PF00132">
    <property type="entry name" value="Hexapep"/>
    <property type="match status" value="1"/>
</dbReference>
<evidence type="ECO:0000313" key="1">
    <source>
        <dbReference type="EMBL" id="GAA4348886.1"/>
    </source>
</evidence>
<accession>A0ABP8I0K6</accession>
<dbReference type="InterPro" id="IPR001451">
    <property type="entry name" value="Hexapep"/>
</dbReference>
<dbReference type="Gene3D" id="2.160.10.10">
    <property type="entry name" value="Hexapeptide repeat proteins"/>
    <property type="match status" value="1"/>
</dbReference>
<comment type="caution">
    <text evidence="1">The sequence shown here is derived from an EMBL/GenBank/DDBJ whole genome shotgun (WGS) entry which is preliminary data.</text>
</comment>
<evidence type="ECO:0000313" key="2">
    <source>
        <dbReference type="Proteomes" id="UP001501294"/>
    </source>
</evidence>
<protein>
    <recommendedName>
        <fullName evidence="3">Acyltransferase</fullName>
    </recommendedName>
</protein>
<reference evidence="2" key="1">
    <citation type="journal article" date="2019" name="Int. J. Syst. Evol. Microbiol.">
        <title>The Global Catalogue of Microorganisms (GCM) 10K type strain sequencing project: providing services to taxonomists for standard genome sequencing and annotation.</title>
        <authorList>
            <consortium name="The Broad Institute Genomics Platform"/>
            <consortium name="The Broad Institute Genome Sequencing Center for Infectious Disease"/>
            <person name="Wu L."/>
            <person name="Ma J."/>
        </authorList>
    </citation>
    <scope>NUCLEOTIDE SEQUENCE [LARGE SCALE GENOMIC DNA]</scope>
    <source>
        <strain evidence="2">JCM 17727</strain>
    </source>
</reference>
<dbReference type="PANTHER" id="PTHR23416">
    <property type="entry name" value="SIALIC ACID SYNTHASE-RELATED"/>
    <property type="match status" value="1"/>
</dbReference>
<dbReference type="SUPFAM" id="SSF51161">
    <property type="entry name" value="Trimeric LpxA-like enzymes"/>
    <property type="match status" value="1"/>
</dbReference>
<proteinExistence type="predicted"/>
<keyword evidence="2" id="KW-1185">Reference proteome</keyword>
<gene>
    <name evidence="1" type="ORF">GCM10023150_12730</name>
</gene>
<dbReference type="EMBL" id="BAABFU010000002">
    <property type="protein sequence ID" value="GAA4348886.1"/>
    <property type="molecule type" value="Genomic_DNA"/>
</dbReference>
<dbReference type="PANTHER" id="PTHR23416:SF78">
    <property type="entry name" value="LIPOPOLYSACCHARIDE BIOSYNTHESIS O-ACETYL TRANSFERASE WBBJ-RELATED"/>
    <property type="match status" value="1"/>
</dbReference>
<evidence type="ECO:0008006" key="3">
    <source>
        <dbReference type="Google" id="ProtNLM"/>
    </source>
</evidence>
<dbReference type="Proteomes" id="UP001501294">
    <property type="component" value="Unassembled WGS sequence"/>
</dbReference>
<dbReference type="CDD" id="cd04647">
    <property type="entry name" value="LbH_MAT_like"/>
    <property type="match status" value="1"/>
</dbReference>